<proteinExistence type="predicted"/>
<dbReference type="AlphaFoldDB" id="A0A1C3JGL0"/>
<sequence>MDVLKDILKQDDTVLFIGSGVSMWSGLPSWGNMISQLCDFVEKNGACANLVRSEAENGDLLQAASYGFDQLTNLQIGDFIRTSCKYGVAKPSSIHEKIVSLGPTSFVTTNYDNLIEESVRKWLPDKFFRPPVTNRHLTETASIAHARSHDFIFKPHGDAGDTESIILTREQYRMLLPGGERHAALETVKLLLASRPLVYIGFGLRDPDFLYLRDLLANTYKGGVRDHYAIMADVTANEVSYWRNNYGIHLVNYDTYEDENGYKKHDNLLTLLGQLQECSGANLPESNDIQVVTPQNVLSLARHAGRLLAFTQVSPELKIKAKLTCPGVESGRPNIRNRYVDYKEHSIEKILGENGPKKAIVTGLPGAGKSYSMKKSASAMASKLNDLCLSEEFCPENVVVPIYVDLKLYDGDIIDLISKSLASSLDIYELDTKFRVRIFLDSFNEIPRNFIENGEYEKDIYKFIDSLKNSDVIIGSRTNDGLTKLNLPTYHLEHIDYYYVANEVANMGLSFDIRFENEIISMLRKPFFFNLFISGKVNLPDKFNPIDLYNSYFENIEIAFIESYGIRLDLRLCLSKIAYEALNNGTEAQPLQIVLQIIKSQLKNQEIKVVDESEVANWLVSRDLLIPYVNNKVAFFHQSITEYLAATELACKYQNNPEVLRNVLSHTRWDQALFFTLPLLSIEESEKFLNHVMDVDLQLAITASKYIEIGRTEIVTKLLEKVAILYQNNGIDIDDFRIGFAIRNSLVVDESHCELLEKIVSFKNSLGADAIMLLDTIKGEKFKDYYFELMFTDRNDYNFIANGVSVALKEYITSKDLDRIEELIDRVGVLEGSEIIENNLEGFLTGIANLLGSINLTEVKKALFTSKKDKLPKLNGLILSRMLYEKSSNEKLDFALELLKYTPKAVVSIYFICSRADKDKINLDVIKGEHLEQIVNHALVPDSWSINTIKLICKYNSEFEVLVREKIEQFENPLIKIALESVVSNDSRKIIEKIKELSKKTNEELSNESLCLLKGIDVDWKGYESELLQVLARGNRELSMTVFDQTRNESLGDLPIEELGIWLEMFRDYNKDSDTYWYAYLFSDLLGNCLTQDKIKLFVEEFNSRDSKYRGLLSDLILIKFDGISTDDFSEDSISYLMSRLSKDNHMNRFGDNLLGNTCSKSFVNDYLLPLSNIEEQPLARNLHKVLSIAGQRHGKRYTSF</sequence>
<gene>
    <name evidence="1" type="ORF">VCE7224_03102</name>
</gene>
<accession>A0A1C3JGL0</accession>
<dbReference type="Gene3D" id="3.40.50.300">
    <property type="entry name" value="P-loop containing nucleotide triphosphate hydrolases"/>
    <property type="match status" value="1"/>
</dbReference>
<dbReference type="RefSeq" id="WP_065676956.1">
    <property type="nucleotide sequence ID" value="NZ_AP025463.1"/>
</dbReference>
<dbReference type="Proteomes" id="UP000092819">
    <property type="component" value="Unassembled WGS sequence"/>
</dbReference>
<dbReference type="Pfam" id="PF13289">
    <property type="entry name" value="SIR2_2"/>
    <property type="match status" value="1"/>
</dbReference>
<protein>
    <submittedName>
        <fullName evidence="1">Uncharacterized protein</fullName>
    </submittedName>
</protein>
<evidence type="ECO:0000313" key="1">
    <source>
        <dbReference type="EMBL" id="SBT14340.1"/>
    </source>
</evidence>
<evidence type="ECO:0000313" key="2">
    <source>
        <dbReference type="Proteomes" id="UP000092819"/>
    </source>
</evidence>
<dbReference type="InterPro" id="IPR029035">
    <property type="entry name" value="DHS-like_NAD/FAD-binding_dom"/>
</dbReference>
<keyword evidence="2" id="KW-1185">Reference proteome</keyword>
<organism evidence="1 2">
    <name type="scientific">Vibrio celticus</name>
    <dbReference type="NCBI Taxonomy" id="446372"/>
    <lineage>
        <taxon>Bacteria</taxon>
        <taxon>Pseudomonadati</taxon>
        <taxon>Pseudomonadota</taxon>
        <taxon>Gammaproteobacteria</taxon>
        <taxon>Vibrionales</taxon>
        <taxon>Vibrionaceae</taxon>
        <taxon>Vibrio</taxon>
    </lineage>
</organism>
<dbReference type="EMBL" id="FLQZ01000068">
    <property type="protein sequence ID" value="SBT14340.1"/>
    <property type="molecule type" value="Genomic_DNA"/>
</dbReference>
<dbReference type="SUPFAM" id="SSF52467">
    <property type="entry name" value="DHS-like NAD/FAD-binding domain"/>
    <property type="match status" value="1"/>
</dbReference>
<name>A0A1C3JGL0_9VIBR</name>
<reference evidence="2" key="1">
    <citation type="submission" date="2016-06" db="EMBL/GenBank/DDBJ databases">
        <authorList>
            <person name="Rodrigo-Torres L."/>
            <person name="Arahal D.R."/>
        </authorList>
    </citation>
    <scope>NUCLEOTIDE SEQUENCE [LARGE SCALE GENOMIC DNA]</scope>
    <source>
        <strain evidence="2">CECT 7224</strain>
    </source>
</reference>
<dbReference type="InterPro" id="IPR027417">
    <property type="entry name" value="P-loop_NTPase"/>
</dbReference>